<accession>A0A120HUJ0</accession>
<protein>
    <submittedName>
        <fullName evidence="1">Uncharacterized protein</fullName>
    </submittedName>
</protein>
<reference evidence="1 2" key="1">
    <citation type="journal article" date="2016" name="BMC Genomics">
        <title>The first genome sequence of a metatherian herpesvirus: Macropodid herpesvirus 1.</title>
        <authorList>
            <person name="Vaz P.K."/>
            <person name="Mahony T.J."/>
            <person name="Hartley C.A."/>
            <person name="Fowler E.V."/>
            <person name="Ficorilli N."/>
            <person name="Lee S.W."/>
            <person name="Gilkerson J.R."/>
            <person name="Browning G.F."/>
            <person name="Devlin J.M."/>
        </authorList>
    </citation>
    <scope>NUCLEOTIDE SEQUENCE [LARGE SCALE GENOMIC DNA]</scope>
    <source>
        <strain evidence="1">MaHV1.3076/08</strain>
    </source>
</reference>
<proteinExistence type="predicted"/>
<evidence type="ECO:0000313" key="1">
    <source>
        <dbReference type="EMBL" id="AMB17063.1"/>
    </source>
</evidence>
<dbReference type="KEGG" id="vg:26828066"/>
<name>A0A120HUJ0_9ALPH</name>
<evidence type="ECO:0000313" key="2">
    <source>
        <dbReference type="Proteomes" id="UP000169848"/>
    </source>
</evidence>
<gene>
    <name evidence="1" type="primary">PW2</name>
</gene>
<dbReference type="RefSeq" id="YP_009227227.1">
    <property type="nucleotide sequence ID" value="NC_029132.1"/>
</dbReference>
<sequence length="113" mass="12745">MQTIKFVNPCTVYCLGGCFDSHRIRAPMPAAPTAASNPQTMAPHISNRRLRFFSPCWYHGLMKESLRLIVPQLNCSIRAEPIPGYRRDGPGGGMYGRTRTYLKSISTDSRFFC</sequence>
<organism evidence="1 2">
    <name type="scientific">Macropodid alphaherpesvirus 1</name>
    <dbReference type="NCBI Taxonomy" id="137443"/>
    <lineage>
        <taxon>Viruses</taxon>
        <taxon>Duplodnaviria</taxon>
        <taxon>Heunggongvirae</taxon>
        <taxon>Peploviricota</taxon>
        <taxon>Herviviricetes</taxon>
        <taxon>Herpesvirales</taxon>
        <taxon>Orthoherpesviridae</taxon>
        <taxon>Alphaherpesvirinae</taxon>
        <taxon>Simplexvirus</taxon>
        <taxon>Simplexvirus macropodidalpha1</taxon>
    </lineage>
</organism>
<dbReference type="EMBL" id="KT594769">
    <property type="protein sequence ID" value="AMB17063.1"/>
    <property type="molecule type" value="Genomic_DNA"/>
</dbReference>
<dbReference type="GeneID" id="26828066"/>
<dbReference type="Proteomes" id="UP000169848">
    <property type="component" value="Segment"/>
</dbReference>
<keyword evidence="2" id="KW-1185">Reference proteome</keyword>